<keyword evidence="6" id="KW-1185">Reference proteome</keyword>
<accession>A0A1M5E9L0</accession>
<dbReference type="Gene3D" id="6.10.10.120">
    <property type="entry name" value="Antitoxin ParD1-like"/>
    <property type="match status" value="1"/>
</dbReference>
<dbReference type="GO" id="GO:0006355">
    <property type="term" value="P:regulation of DNA-templated transcription"/>
    <property type="evidence" value="ECO:0007669"/>
    <property type="project" value="InterPro"/>
</dbReference>
<protein>
    <recommendedName>
        <fullName evidence="2">Antitoxin ParD</fullName>
    </recommendedName>
</protein>
<evidence type="ECO:0000313" key="6">
    <source>
        <dbReference type="Proteomes" id="UP000184520"/>
    </source>
</evidence>
<evidence type="ECO:0000313" key="5">
    <source>
        <dbReference type="EMBL" id="SHF75886.1"/>
    </source>
</evidence>
<gene>
    <name evidence="5" type="ORF">SAMN05216361_0306</name>
</gene>
<dbReference type="PANTHER" id="PTHR36582">
    <property type="entry name" value="ANTITOXIN PARD"/>
    <property type="match status" value="1"/>
</dbReference>
<evidence type="ECO:0000256" key="2">
    <source>
        <dbReference type="ARBA" id="ARBA00017940"/>
    </source>
</evidence>
<dbReference type="PANTHER" id="PTHR36582:SF2">
    <property type="entry name" value="ANTITOXIN PARD"/>
    <property type="match status" value="1"/>
</dbReference>
<reference evidence="6" key="1">
    <citation type="submission" date="2016-11" db="EMBL/GenBank/DDBJ databases">
        <authorList>
            <person name="Varghese N."/>
            <person name="Submissions S."/>
        </authorList>
    </citation>
    <scope>NUCLEOTIDE SEQUENCE [LARGE SCALE GENOMIC DNA]</scope>
    <source>
        <strain evidence="6">CGMCC 1.8995</strain>
    </source>
</reference>
<evidence type="ECO:0000256" key="4">
    <source>
        <dbReference type="ARBA" id="ARBA00037106"/>
    </source>
</evidence>
<dbReference type="Pfam" id="PF03693">
    <property type="entry name" value="ParD_antitoxin"/>
    <property type="match status" value="1"/>
</dbReference>
<dbReference type="STRING" id="634436.SAMN05216361_0306"/>
<name>A0A1M5E9L0_9ALTE</name>
<dbReference type="SUPFAM" id="SSF47598">
    <property type="entry name" value="Ribbon-helix-helix"/>
    <property type="match status" value="1"/>
</dbReference>
<dbReference type="Proteomes" id="UP000184520">
    <property type="component" value="Unassembled WGS sequence"/>
</dbReference>
<sequence length="75" mass="8545">MMATLNVSLPDEMRTWIDEQVKTGKYANASDYIRDLVRRNQSERDAINLALIEGELSGSSTKNVMDILKEKRSRA</sequence>
<comment type="function">
    <text evidence="4">Antitoxin component of a type II toxin-antitoxin (TA) system. Neutralizes the effect of toxin ParE.</text>
</comment>
<organism evidence="5 6">
    <name type="scientific">Marisediminitalea aggregata</name>
    <dbReference type="NCBI Taxonomy" id="634436"/>
    <lineage>
        <taxon>Bacteria</taxon>
        <taxon>Pseudomonadati</taxon>
        <taxon>Pseudomonadota</taxon>
        <taxon>Gammaproteobacteria</taxon>
        <taxon>Alteromonadales</taxon>
        <taxon>Alteromonadaceae</taxon>
        <taxon>Marisediminitalea</taxon>
    </lineage>
</organism>
<dbReference type="InterPro" id="IPR038296">
    <property type="entry name" value="ParD_sf"/>
</dbReference>
<dbReference type="InterPro" id="IPR022789">
    <property type="entry name" value="ParD"/>
</dbReference>
<comment type="similarity">
    <text evidence="1">Belongs to the ParD antitoxin family.</text>
</comment>
<dbReference type="NCBIfam" id="TIGR02606">
    <property type="entry name" value="antidote_CC2985"/>
    <property type="match status" value="1"/>
</dbReference>
<proteinExistence type="inferred from homology"/>
<keyword evidence="3" id="KW-1277">Toxin-antitoxin system</keyword>
<dbReference type="InterPro" id="IPR010985">
    <property type="entry name" value="Ribbon_hlx_hlx"/>
</dbReference>
<dbReference type="AlphaFoldDB" id="A0A1M5E9L0"/>
<dbReference type="EMBL" id="FQWD01000001">
    <property type="protein sequence ID" value="SHF75886.1"/>
    <property type="molecule type" value="Genomic_DNA"/>
</dbReference>
<dbReference type="CDD" id="cd22231">
    <property type="entry name" value="RHH_NikR_HicB-like"/>
    <property type="match status" value="1"/>
</dbReference>
<evidence type="ECO:0000256" key="1">
    <source>
        <dbReference type="ARBA" id="ARBA00008580"/>
    </source>
</evidence>
<evidence type="ECO:0000256" key="3">
    <source>
        <dbReference type="ARBA" id="ARBA00022649"/>
    </source>
</evidence>